<keyword evidence="2" id="KW-1185">Reference proteome</keyword>
<dbReference type="InterPro" id="IPR056982">
    <property type="entry name" value="Phage_ProQ_C-like"/>
</dbReference>
<dbReference type="Pfam" id="PF24203">
    <property type="entry name" value="Phage_ProQ_C_like"/>
    <property type="match status" value="1"/>
</dbReference>
<sequence>MTNFTVGQKLFYVGAMSRTGKYVIISKVARKWLEIQGQAFRVEINTLDAVDKQKGFCGACYLSEYHYLDIQAKKDIAKQLRDDFSNLAKDERRLDKIDVAELERIKQWLYGVK</sequence>
<name>A0A0F3IN52_9GAMM</name>
<dbReference type="Proteomes" id="UP000033684">
    <property type="component" value="Unassembled WGS sequence"/>
</dbReference>
<accession>A0A0F3IN52</accession>
<evidence type="ECO:0000313" key="1">
    <source>
        <dbReference type="EMBL" id="KJV07988.1"/>
    </source>
</evidence>
<dbReference type="AlphaFoldDB" id="A0A0F3IN52"/>
<evidence type="ECO:0000313" key="2">
    <source>
        <dbReference type="Proteomes" id="UP000033684"/>
    </source>
</evidence>
<reference evidence="2" key="1">
    <citation type="submission" date="2015-03" db="EMBL/GenBank/DDBJ databases">
        <title>Draft genome sequence of a novel methanotroph (Sn10-6) isolated from flooded ricefield rhizosphere in India.</title>
        <authorList>
            <person name="Pandit P.S."/>
            <person name="Pore S.D."/>
            <person name="Arora P."/>
            <person name="Kapse N.G."/>
            <person name="Dhakephalkar P.K."/>
            <person name="Rahalkar M.C."/>
        </authorList>
    </citation>
    <scope>NUCLEOTIDE SEQUENCE [LARGE SCALE GENOMIC DNA]</scope>
    <source>
        <strain evidence="2">Sn10-6</strain>
    </source>
</reference>
<gene>
    <name evidence="1" type="ORF">VZ94_00785</name>
</gene>
<proteinExistence type="predicted"/>
<protein>
    <submittedName>
        <fullName evidence="1">Uncharacterized protein</fullName>
    </submittedName>
</protein>
<dbReference type="EMBL" id="LAJX01000007">
    <property type="protein sequence ID" value="KJV07988.1"/>
    <property type="molecule type" value="Genomic_DNA"/>
</dbReference>
<organism evidence="1 2">
    <name type="scientific">Methylocucumis oryzae</name>
    <dbReference type="NCBI Taxonomy" id="1632867"/>
    <lineage>
        <taxon>Bacteria</taxon>
        <taxon>Pseudomonadati</taxon>
        <taxon>Pseudomonadota</taxon>
        <taxon>Gammaproteobacteria</taxon>
        <taxon>Methylococcales</taxon>
        <taxon>Methylococcaceae</taxon>
        <taxon>Methylocucumis</taxon>
    </lineage>
</organism>
<comment type="caution">
    <text evidence="1">The sequence shown here is derived from an EMBL/GenBank/DDBJ whole genome shotgun (WGS) entry which is preliminary data.</text>
</comment>
<reference evidence="1 2" key="2">
    <citation type="journal article" date="2016" name="Microb. Ecol.">
        <title>Genome Characteristics of a Novel Type I Methanotroph (Sn10-6) Isolated from a Flooded Indian Rice Field.</title>
        <authorList>
            <person name="Rahalkar M.C."/>
            <person name="Pandit P.S."/>
            <person name="Dhakephalkar P.K."/>
            <person name="Pore S."/>
            <person name="Arora P."/>
            <person name="Kapse N."/>
        </authorList>
    </citation>
    <scope>NUCLEOTIDE SEQUENCE [LARGE SCALE GENOMIC DNA]</scope>
    <source>
        <strain evidence="1 2">Sn10-6</strain>
    </source>
</reference>
<dbReference type="RefSeq" id="WP_045777758.1">
    <property type="nucleotide sequence ID" value="NZ_LAJX01000007.1"/>
</dbReference>